<dbReference type="NCBIfam" id="TIGR01863">
    <property type="entry name" value="cas_Csd1"/>
    <property type="match status" value="1"/>
</dbReference>
<feature type="region of interest" description="Disordered" evidence="1">
    <location>
        <begin position="603"/>
        <end position="624"/>
    </location>
</feature>
<dbReference type="EMBL" id="MDDC01000001">
    <property type="protein sequence ID" value="OIQ61453.1"/>
    <property type="molecule type" value="Genomic_DNA"/>
</dbReference>
<sequence>MFKELVELGRDLEAQGKLPPVGFYSYTEPIRWVVHIWPGPPLKVWLEEVELNIPRPFDGRTSAIRAHPLADEAGYALGADKQKKGLDKRAAEKHRVFRELLEKFLRSSLVCDPALREAAGWVTEVLEKGLVQGDPRFGEVQSKDWVSFMPEEGPLAGQHLFAHPEVRTFWVVEAQERSAQLDKQGQPIKGECAVCGSFGPLLEKIPLKVKLFSAAPIHSVNADAFVSYLAGRDAFKKGHLGLCFACGDTASRAFNYLSEHPWHRKNLLRDKNKADCLANQIAVYWLKAPAPLQVEDKPIELEDLLNSLGSLMLEELTQKKVQVPPADLAQLDRLLELPWKPGAAGLRLDAYAFYLGVLSPNVGRIALREWFSVSLEVLKENLRHYLQALTLVSPRGDESRPVSIATLAEALDSPEPNFTRSLLRAAYLGYRPSAGLLVKAVPRLRVLWTKGKRDRPDEERQRLEHIQALTALLKLGISYGKEDAVNMEELDFRRCSPPYLCGRLLAVLEEAQQRAANFKLNTTLVDRFYGTASTAPASVFGNLLRLSTLAHLPKVGREVNLMVEEILSRLDEVGGFPRTLNLSQQAEFALGFYHQRAYFRATKGKGKTNESNQNQGGETDEQQV</sequence>
<name>A0A1J5PCK4_NEOTH</name>
<evidence type="ECO:0000313" key="2">
    <source>
        <dbReference type="EMBL" id="OIQ61453.1"/>
    </source>
</evidence>
<comment type="caution">
    <text evidence="2">The sequence shown here is derived from an EMBL/GenBank/DDBJ whole genome shotgun (WGS) entry which is preliminary data.</text>
</comment>
<protein>
    <submittedName>
        <fullName evidence="2">CRISPR-associated protein</fullName>
    </submittedName>
</protein>
<dbReference type="OrthoDB" id="9778918at2"/>
<gene>
    <name evidence="2" type="ORF">MOTE_00160</name>
</gene>
<proteinExistence type="predicted"/>
<evidence type="ECO:0000256" key="1">
    <source>
        <dbReference type="SAM" id="MobiDB-lite"/>
    </source>
</evidence>
<dbReference type="Proteomes" id="UP000182811">
    <property type="component" value="Unassembled WGS sequence"/>
</dbReference>
<organism evidence="2 3">
    <name type="scientific">Neomoorella thermoacetica</name>
    <name type="common">Clostridium thermoaceticum</name>
    <dbReference type="NCBI Taxonomy" id="1525"/>
    <lineage>
        <taxon>Bacteria</taxon>
        <taxon>Bacillati</taxon>
        <taxon>Bacillota</taxon>
        <taxon>Clostridia</taxon>
        <taxon>Neomoorellales</taxon>
        <taxon>Neomoorellaceae</taxon>
        <taxon>Neomoorella</taxon>
    </lineage>
</organism>
<reference evidence="2 3" key="1">
    <citation type="submission" date="2016-08" db="EMBL/GenBank/DDBJ databases">
        <title>Genome-based comparison of Moorella thermoacetic strains.</title>
        <authorList>
            <person name="Poehlein A."/>
            <person name="Bengelsdorf F.R."/>
            <person name="Esser C."/>
            <person name="Duerre P."/>
            <person name="Daniel R."/>
        </authorList>
    </citation>
    <scope>NUCLEOTIDE SEQUENCE [LARGE SCALE GENOMIC DNA]</scope>
    <source>
        <strain evidence="2 3">DSM 21394</strain>
    </source>
</reference>
<dbReference type="Pfam" id="PF09709">
    <property type="entry name" value="Cas_Csd1"/>
    <property type="match status" value="1"/>
</dbReference>
<accession>A0A1J5PCK4</accession>
<dbReference type="InterPro" id="IPR010144">
    <property type="entry name" value="CRISPR-assoc_prot_Csd1-typ"/>
</dbReference>
<evidence type="ECO:0000313" key="3">
    <source>
        <dbReference type="Proteomes" id="UP000182811"/>
    </source>
</evidence>
<dbReference type="AlphaFoldDB" id="A0A1J5PCK4"/>